<feature type="coiled-coil region" evidence="3">
    <location>
        <begin position="259"/>
        <end position="286"/>
    </location>
</feature>
<evidence type="ECO:0000313" key="7">
    <source>
        <dbReference type="EMBL" id="CAL4797050.1"/>
    </source>
</evidence>
<evidence type="ECO:0000313" key="8">
    <source>
        <dbReference type="Proteomes" id="UP001152797"/>
    </source>
</evidence>
<dbReference type="Gene3D" id="3.30.360.20">
    <property type="entry name" value="RNA 3'-terminal phosphate cyclase, insert domain"/>
    <property type="match status" value="1"/>
</dbReference>
<dbReference type="GO" id="GO:0005730">
    <property type="term" value="C:nucleolus"/>
    <property type="evidence" value="ECO:0007669"/>
    <property type="project" value="TreeGrafter"/>
</dbReference>
<feature type="domain" description="SH3" evidence="4">
    <location>
        <begin position="4"/>
        <end position="65"/>
    </location>
</feature>
<reference evidence="5" key="1">
    <citation type="submission" date="2022-10" db="EMBL/GenBank/DDBJ databases">
        <authorList>
            <person name="Chen Y."/>
            <person name="Dougan E. K."/>
            <person name="Chan C."/>
            <person name="Rhodes N."/>
            <person name="Thang M."/>
        </authorList>
    </citation>
    <scope>NUCLEOTIDE SEQUENCE</scope>
</reference>
<dbReference type="OrthoDB" id="438640at2759"/>
<gene>
    <name evidence="5" type="ORF">C1SCF055_LOCUS35074</name>
</gene>
<dbReference type="SUPFAM" id="SSF50044">
    <property type="entry name" value="SH3-domain"/>
    <property type="match status" value="1"/>
</dbReference>
<dbReference type="SUPFAM" id="SSF55205">
    <property type="entry name" value="EPT/RTPC-like"/>
    <property type="match status" value="1"/>
</dbReference>
<dbReference type="InterPro" id="IPR013792">
    <property type="entry name" value="RNA3'P_cycl/enolpyr_Trfase_a/b"/>
</dbReference>
<protein>
    <submittedName>
        <fullName evidence="7">Probable RNA 3'-terminal phosphate cyclase-like protein</fullName>
    </submittedName>
</protein>
<dbReference type="InterPro" id="IPR036553">
    <property type="entry name" value="RPTC_insert"/>
</dbReference>
<keyword evidence="3" id="KW-0175">Coiled coil</keyword>
<keyword evidence="8" id="KW-1185">Reference proteome</keyword>
<dbReference type="Gene3D" id="2.30.30.40">
    <property type="entry name" value="SH3 Domains"/>
    <property type="match status" value="1"/>
</dbReference>
<dbReference type="PANTHER" id="PTHR11096">
    <property type="entry name" value="RNA 3' TERMINAL PHOSPHATE CYCLASE"/>
    <property type="match status" value="1"/>
</dbReference>
<proteinExistence type="predicted"/>
<dbReference type="InterPro" id="IPR013791">
    <property type="entry name" value="RNA3'-term_phos_cycl_insert"/>
</dbReference>
<keyword evidence="1 2" id="KW-0728">SH3 domain</keyword>
<dbReference type="EMBL" id="CAMXCT010004613">
    <property type="protein sequence ID" value="CAI4009738.1"/>
    <property type="molecule type" value="Genomic_DNA"/>
</dbReference>
<dbReference type="PROSITE" id="PS01287">
    <property type="entry name" value="RTC"/>
    <property type="match status" value="1"/>
</dbReference>
<comment type="caution">
    <text evidence="5">The sequence shown here is derived from an EMBL/GenBank/DDBJ whole genome shotgun (WGS) entry which is preliminary data.</text>
</comment>
<evidence type="ECO:0000256" key="1">
    <source>
        <dbReference type="ARBA" id="ARBA00022443"/>
    </source>
</evidence>
<dbReference type="EMBL" id="CAMXCT030004613">
    <property type="protein sequence ID" value="CAL4797050.1"/>
    <property type="molecule type" value="Genomic_DNA"/>
</dbReference>
<evidence type="ECO:0000256" key="3">
    <source>
        <dbReference type="SAM" id="Coils"/>
    </source>
</evidence>
<name>A0A9P1DJD9_9DINO</name>
<dbReference type="GO" id="GO:0000479">
    <property type="term" value="P:endonucleolytic cleavage of tricistronic rRNA transcript (SSU-rRNA, 5.8S rRNA, LSU-rRNA)"/>
    <property type="evidence" value="ECO:0007669"/>
    <property type="project" value="TreeGrafter"/>
</dbReference>
<dbReference type="EMBL" id="CAMXCT020004613">
    <property type="protein sequence ID" value="CAL1163113.1"/>
    <property type="molecule type" value="Genomic_DNA"/>
</dbReference>
<reference evidence="6" key="2">
    <citation type="submission" date="2024-04" db="EMBL/GenBank/DDBJ databases">
        <authorList>
            <person name="Chen Y."/>
            <person name="Shah S."/>
            <person name="Dougan E. K."/>
            <person name="Thang M."/>
            <person name="Chan C."/>
        </authorList>
    </citation>
    <scope>NUCLEOTIDE SEQUENCE [LARGE SCALE GENOMIC DNA]</scope>
</reference>
<dbReference type="AlphaFoldDB" id="A0A9P1DJD9"/>
<evidence type="ECO:0000256" key="2">
    <source>
        <dbReference type="PROSITE-ProRule" id="PRU00192"/>
    </source>
</evidence>
<evidence type="ECO:0000259" key="4">
    <source>
        <dbReference type="PROSITE" id="PS50002"/>
    </source>
</evidence>
<accession>A0A9P1DJD9</accession>
<evidence type="ECO:0000313" key="5">
    <source>
        <dbReference type="EMBL" id="CAI4009738.1"/>
    </source>
</evidence>
<organism evidence="5">
    <name type="scientific">Cladocopium goreaui</name>
    <dbReference type="NCBI Taxonomy" id="2562237"/>
    <lineage>
        <taxon>Eukaryota</taxon>
        <taxon>Sar</taxon>
        <taxon>Alveolata</taxon>
        <taxon>Dinophyceae</taxon>
        <taxon>Suessiales</taxon>
        <taxon>Symbiodiniaceae</taxon>
        <taxon>Cladocopium</taxon>
    </lineage>
</organism>
<dbReference type="InterPro" id="IPR020719">
    <property type="entry name" value="RNA3'_term_phos_cycl-like_CS"/>
</dbReference>
<sequence length="414" mass="45789">MSPAVGFYVTSRTSYSGTFEHCPSFEADEEFQVLRWSKAGWWWARRSRDGQQGWVYSSQMKPKMCTACHEKVQNLPPPQMEEEALEAPFPEVEPWPPLPPTDEEAAAAAAVWPPLPPGSPPKATREEPSALDGDYAQTLSFRGDGKIVQQPQLSDHALRQCEYYFNYQQWIDGQNNSTAGKKTRGRVTGDGGFKRKRYSMKVNSSGGRGSALDLGQARLRVEGEERQAQQAAVREERRQRVQSLRLGGDEKVTSGTLMNVSALEEQSRLQQQLLDLQARVASSEARQKTTESCDTFRTATLPLLAKFGLEEQLSFKILKRGAPPLGGGEVIFSCPITKGIQPIELLNEGKVKRVRGVAYTTKVSPQFAARMVDSARAVLNDFLPDVWVYTDHCKGEACGNSPGYGRGSRAGDGP</sequence>
<dbReference type="PROSITE" id="PS50002">
    <property type="entry name" value="SH3"/>
    <property type="match status" value="1"/>
</dbReference>
<dbReference type="PANTHER" id="PTHR11096:SF1">
    <property type="entry name" value="RNA 3'-TERMINAL PHOSPHATE CYCLASE-LIKE PROTEIN"/>
    <property type="match status" value="1"/>
</dbReference>
<evidence type="ECO:0000313" key="6">
    <source>
        <dbReference type="EMBL" id="CAL1163113.1"/>
    </source>
</evidence>
<dbReference type="InterPro" id="IPR036028">
    <property type="entry name" value="SH3-like_dom_sf"/>
</dbReference>
<dbReference type="InterPro" id="IPR000228">
    <property type="entry name" value="RNA3'_term_phos_cyc"/>
</dbReference>
<dbReference type="GO" id="GO:0004521">
    <property type="term" value="F:RNA endonuclease activity"/>
    <property type="evidence" value="ECO:0007669"/>
    <property type="project" value="TreeGrafter"/>
</dbReference>
<dbReference type="InterPro" id="IPR001452">
    <property type="entry name" value="SH3_domain"/>
</dbReference>
<dbReference type="Pfam" id="PF05189">
    <property type="entry name" value="RTC_insert"/>
    <property type="match status" value="1"/>
</dbReference>
<dbReference type="Proteomes" id="UP001152797">
    <property type="component" value="Unassembled WGS sequence"/>
</dbReference>